<reference evidence="10" key="3">
    <citation type="submission" date="2023-03" db="UniProtKB">
        <authorList>
            <consortium name="EnsemblPlants"/>
        </authorList>
    </citation>
    <scope>IDENTIFICATION</scope>
    <source>
        <strain evidence="10">cv. Chiifu-401-42</strain>
    </source>
</reference>
<keyword evidence="6" id="KW-0067">ATP-binding</keyword>
<dbReference type="InterPro" id="IPR011009">
    <property type="entry name" value="Kinase-like_dom_sf"/>
</dbReference>
<dbReference type="SUPFAM" id="SSF56112">
    <property type="entry name" value="Protein kinase-like (PK-like)"/>
    <property type="match status" value="1"/>
</dbReference>
<dbReference type="FunFam" id="1.10.510.10:FF:000020">
    <property type="entry name" value="serine/threonine-protein kinase D6PK-like"/>
    <property type="match status" value="1"/>
</dbReference>
<evidence type="ECO:0000256" key="3">
    <source>
        <dbReference type="ARBA" id="ARBA00022679"/>
    </source>
</evidence>
<evidence type="ECO:0000256" key="6">
    <source>
        <dbReference type="ARBA" id="ARBA00022840"/>
    </source>
</evidence>
<dbReference type="EnsemblPlants" id="Bra005275.1">
    <property type="protein sequence ID" value="Bra005275.1-P"/>
    <property type="gene ID" value="Bra005275"/>
</dbReference>
<evidence type="ECO:0000259" key="9">
    <source>
        <dbReference type="PROSITE" id="PS50011"/>
    </source>
</evidence>
<name>M4CM38_BRACM</name>
<dbReference type="eggNOG" id="KOG0610">
    <property type="taxonomic scope" value="Eukaryota"/>
</dbReference>
<dbReference type="Gramene" id="Bra005275.1">
    <property type="protein sequence ID" value="Bra005275.1-P"/>
    <property type="gene ID" value="Bra005275"/>
</dbReference>
<dbReference type="InterPro" id="IPR000719">
    <property type="entry name" value="Prot_kinase_dom"/>
</dbReference>
<evidence type="ECO:0000256" key="7">
    <source>
        <dbReference type="ARBA" id="ARBA00047899"/>
    </source>
</evidence>
<dbReference type="Pfam" id="PF00069">
    <property type="entry name" value="Pkinase"/>
    <property type="match status" value="1"/>
</dbReference>
<evidence type="ECO:0000313" key="10">
    <source>
        <dbReference type="EnsemblPlants" id="Bra005275.1-P"/>
    </source>
</evidence>
<dbReference type="InParanoid" id="M4CM38"/>
<evidence type="ECO:0000256" key="2">
    <source>
        <dbReference type="ARBA" id="ARBA00022527"/>
    </source>
</evidence>
<protein>
    <recommendedName>
        <fullName evidence="1">non-specific serine/threonine protein kinase</fullName>
        <ecNumber evidence="1">2.7.11.1</ecNumber>
    </recommendedName>
</protein>
<dbReference type="GO" id="GO:0004674">
    <property type="term" value="F:protein serine/threonine kinase activity"/>
    <property type="evidence" value="ECO:0007669"/>
    <property type="project" value="UniProtKB-KW"/>
</dbReference>
<comment type="catalytic activity">
    <reaction evidence="8">
        <text>L-seryl-[protein] + ATP = O-phospho-L-seryl-[protein] + ADP + H(+)</text>
        <dbReference type="Rhea" id="RHEA:17989"/>
        <dbReference type="Rhea" id="RHEA-COMP:9863"/>
        <dbReference type="Rhea" id="RHEA-COMP:11604"/>
        <dbReference type="ChEBI" id="CHEBI:15378"/>
        <dbReference type="ChEBI" id="CHEBI:29999"/>
        <dbReference type="ChEBI" id="CHEBI:30616"/>
        <dbReference type="ChEBI" id="CHEBI:83421"/>
        <dbReference type="ChEBI" id="CHEBI:456216"/>
        <dbReference type="EC" id="2.7.11.1"/>
    </reaction>
</comment>
<dbReference type="PANTHER" id="PTHR45637">
    <property type="entry name" value="FLIPPASE KINASE 1-RELATED"/>
    <property type="match status" value="1"/>
</dbReference>
<reference evidence="10 11" key="2">
    <citation type="journal article" date="2018" name="Hortic Res">
        <title>Improved Brassica rapa reference genome by single-molecule sequencing and chromosome conformation capture technologies.</title>
        <authorList>
            <person name="Zhang L."/>
            <person name="Cai X."/>
            <person name="Wu J."/>
            <person name="Liu M."/>
            <person name="Grob S."/>
            <person name="Cheng F."/>
            <person name="Liang J."/>
            <person name="Cai C."/>
            <person name="Liu Z."/>
            <person name="Liu B."/>
            <person name="Wang F."/>
            <person name="Li S."/>
            <person name="Liu F."/>
            <person name="Li X."/>
            <person name="Cheng L."/>
            <person name="Yang W."/>
            <person name="Li M.H."/>
            <person name="Grossniklaus U."/>
            <person name="Zheng H."/>
            <person name="Wang X."/>
        </authorList>
    </citation>
    <scope>NUCLEOTIDE SEQUENCE [LARGE SCALE GENOMIC DNA]</scope>
    <source>
        <strain evidence="10 11">cv. Chiifu-401-42</strain>
    </source>
</reference>
<dbReference type="GO" id="GO:0005524">
    <property type="term" value="F:ATP binding"/>
    <property type="evidence" value="ECO:0007669"/>
    <property type="project" value="UniProtKB-KW"/>
</dbReference>
<keyword evidence="2" id="KW-0723">Serine/threonine-protein kinase</keyword>
<keyword evidence="11" id="KW-1185">Reference proteome</keyword>
<keyword evidence="5" id="KW-0418">Kinase</keyword>
<dbReference type="PROSITE" id="PS50011">
    <property type="entry name" value="PROTEIN_KINASE_DOM"/>
    <property type="match status" value="1"/>
</dbReference>
<keyword evidence="4" id="KW-0547">Nucleotide-binding</keyword>
<dbReference type="HOGENOM" id="CLU_107326_0_0_1"/>
<feature type="domain" description="Protein kinase" evidence="9">
    <location>
        <begin position="1"/>
        <end position="110"/>
    </location>
</feature>
<evidence type="ECO:0000256" key="1">
    <source>
        <dbReference type="ARBA" id="ARBA00012513"/>
    </source>
</evidence>
<keyword evidence="3" id="KW-0808">Transferase</keyword>
<comment type="catalytic activity">
    <reaction evidence="7">
        <text>L-threonyl-[protein] + ATP = O-phospho-L-threonyl-[protein] + ADP + H(+)</text>
        <dbReference type="Rhea" id="RHEA:46608"/>
        <dbReference type="Rhea" id="RHEA-COMP:11060"/>
        <dbReference type="Rhea" id="RHEA-COMP:11605"/>
        <dbReference type="ChEBI" id="CHEBI:15378"/>
        <dbReference type="ChEBI" id="CHEBI:30013"/>
        <dbReference type="ChEBI" id="CHEBI:30616"/>
        <dbReference type="ChEBI" id="CHEBI:61977"/>
        <dbReference type="ChEBI" id="CHEBI:456216"/>
        <dbReference type="EC" id="2.7.11.1"/>
    </reaction>
</comment>
<accession>M4CM38</accession>
<reference evidence="10 11" key="1">
    <citation type="journal article" date="2011" name="Nat. Genet.">
        <title>The genome of the mesopolyploid crop species Brassica rapa.</title>
        <authorList>
            <consortium name="Brassica rapa Genome Sequencing Project Consortium"/>
            <person name="Wang X."/>
            <person name="Wang H."/>
            <person name="Wang J."/>
            <person name="Sun R."/>
            <person name="Wu J."/>
            <person name="Liu S."/>
            <person name="Bai Y."/>
            <person name="Mun J.H."/>
            <person name="Bancroft I."/>
            <person name="Cheng F."/>
            <person name="Huang S."/>
            <person name="Li X."/>
            <person name="Hua W."/>
            <person name="Wang J."/>
            <person name="Wang X."/>
            <person name="Freeling M."/>
            <person name="Pires J.C."/>
            <person name="Paterson A.H."/>
            <person name="Chalhoub B."/>
            <person name="Wang B."/>
            <person name="Hayward A."/>
            <person name="Sharpe A.G."/>
            <person name="Park B.S."/>
            <person name="Weisshaar B."/>
            <person name="Liu B."/>
            <person name="Li B."/>
            <person name="Liu B."/>
            <person name="Tong C."/>
            <person name="Song C."/>
            <person name="Duran C."/>
            <person name="Peng C."/>
            <person name="Geng C."/>
            <person name="Koh C."/>
            <person name="Lin C."/>
            <person name="Edwards D."/>
            <person name="Mu D."/>
            <person name="Shen D."/>
            <person name="Soumpourou E."/>
            <person name="Li F."/>
            <person name="Fraser F."/>
            <person name="Conant G."/>
            <person name="Lassalle G."/>
            <person name="King G.J."/>
            <person name="Bonnema G."/>
            <person name="Tang H."/>
            <person name="Wang H."/>
            <person name="Belcram H."/>
            <person name="Zhou H."/>
            <person name="Hirakawa H."/>
            <person name="Abe H."/>
            <person name="Guo H."/>
            <person name="Wang H."/>
            <person name="Jin H."/>
            <person name="Parkin I.A."/>
            <person name="Batley J."/>
            <person name="Kim J.S."/>
            <person name="Just J."/>
            <person name="Li J."/>
            <person name="Xu J."/>
            <person name="Deng J."/>
            <person name="Kim J.A."/>
            <person name="Li J."/>
            <person name="Yu J."/>
            <person name="Meng J."/>
            <person name="Wang J."/>
            <person name="Min J."/>
            <person name="Poulain J."/>
            <person name="Wang J."/>
            <person name="Hatakeyama K."/>
            <person name="Wu K."/>
            <person name="Wang L."/>
            <person name="Fang L."/>
            <person name="Trick M."/>
            <person name="Links M.G."/>
            <person name="Zhao M."/>
            <person name="Jin M."/>
            <person name="Ramchiary N."/>
            <person name="Drou N."/>
            <person name="Berkman P.J."/>
            <person name="Cai Q."/>
            <person name="Huang Q."/>
            <person name="Li R."/>
            <person name="Tabata S."/>
            <person name="Cheng S."/>
            <person name="Zhang S."/>
            <person name="Zhang S."/>
            <person name="Huang S."/>
            <person name="Sato S."/>
            <person name="Sun S."/>
            <person name="Kwon S.J."/>
            <person name="Choi S.R."/>
            <person name="Lee T.H."/>
            <person name="Fan W."/>
            <person name="Zhao X."/>
            <person name="Tan X."/>
            <person name="Xu X."/>
            <person name="Wang Y."/>
            <person name="Qiu Y."/>
            <person name="Yin Y."/>
            <person name="Li Y."/>
            <person name="Du Y."/>
            <person name="Liao Y."/>
            <person name="Lim Y."/>
            <person name="Narusaka Y."/>
            <person name="Wang Y."/>
            <person name="Wang Z."/>
            <person name="Li Z."/>
            <person name="Wang Z."/>
            <person name="Xiong Z."/>
            <person name="Zhang Z."/>
        </authorList>
    </citation>
    <scope>NUCLEOTIDE SEQUENCE [LARGE SCALE GENOMIC DNA]</scope>
    <source>
        <strain evidence="10 11">cv. Chiifu-401-42</strain>
    </source>
</reference>
<dbReference type="OMA" id="LPHYFDY"/>
<evidence type="ECO:0000313" key="11">
    <source>
        <dbReference type="Proteomes" id="UP000011750"/>
    </source>
</evidence>
<evidence type="ECO:0000256" key="4">
    <source>
        <dbReference type="ARBA" id="ARBA00022741"/>
    </source>
</evidence>
<dbReference type="Gene3D" id="1.10.510.10">
    <property type="entry name" value="Transferase(Phosphotransferase) domain 1"/>
    <property type="match status" value="1"/>
</dbReference>
<proteinExistence type="predicted"/>
<evidence type="ECO:0000256" key="5">
    <source>
        <dbReference type="ARBA" id="ARBA00022777"/>
    </source>
</evidence>
<dbReference type="Proteomes" id="UP000011750">
    <property type="component" value="Chromosome A05"/>
</dbReference>
<sequence>MSTEARSNSFVGTHEYLAPEIIKGEGHGAAVDWWTFGVLLYELLYGKTPFKGYDNEETLSNVVFQNLKFPDSPLVSFQAKDLIRRLVMKDPESRLGSEKGAAEIKRHPFFEGLNWALIRCAIPPELPDVYENGATEATSPKGNTNGYLECKAMGDHLEFELF</sequence>
<dbReference type="SMART" id="SM00220">
    <property type="entry name" value="S_TKc"/>
    <property type="match status" value="1"/>
</dbReference>
<dbReference type="EC" id="2.7.11.1" evidence="1"/>
<organism evidence="10 11">
    <name type="scientific">Brassica campestris</name>
    <name type="common">Field mustard</name>
    <dbReference type="NCBI Taxonomy" id="3711"/>
    <lineage>
        <taxon>Eukaryota</taxon>
        <taxon>Viridiplantae</taxon>
        <taxon>Streptophyta</taxon>
        <taxon>Embryophyta</taxon>
        <taxon>Tracheophyta</taxon>
        <taxon>Spermatophyta</taxon>
        <taxon>Magnoliopsida</taxon>
        <taxon>eudicotyledons</taxon>
        <taxon>Gunneridae</taxon>
        <taxon>Pentapetalae</taxon>
        <taxon>rosids</taxon>
        <taxon>malvids</taxon>
        <taxon>Brassicales</taxon>
        <taxon>Brassicaceae</taxon>
        <taxon>Brassiceae</taxon>
        <taxon>Brassica</taxon>
    </lineage>
</organism>
<evidence type="ECO:0000256" key="8">
    <source>
        <dbReference type="ARBA" id="ARBA00048679"/>
    </source>
</evidence>
<dbReference type="AlphaFoldDB" id="M4CM38"/>